<dbReference type="GeneID" id="40316116"/>
<dbReference type="Proteomes" id="UP000284403">
    <property type="component" value="Unassembled WGS sequence"/>
</dbReference>
<dbReference type="AlphaFoldDB" id="A0A3R7LCR3"/>
<comment type="caution">
    <text evidence="1">The sequence shown here is derived from an EMBL/GenBank/DDBJ whole genome shotgun (WGS) entry which is preliminary data.</text>
</comment>
<protein>
    <submittedName>
        <fullName evidence="1">Uncharacterized protein</fullName>
    </submittedName>
</protein>
<proteinExistence type="predicted"/>
<name>A0A3R7LCR3_9TRYP</name>
<dbReference type="RefSeq" id="XP_029230501.1">
    <property type="nucleotide sequence ID" value="XM_029369430.1"/>
</dbReference>
<keyword evidence="2" id="KW-1185">Reference proteome</keyword>
<gene>
    <name evidence="1" type="ORF">Tco025E_02505</name>
</gene>
<sequence>MRLLANCHIVRRCMCLAQLLLFLLFQREEVANVTKFLKFYFMSQLSGIFAVVSLVQVSSTQEESEGLRRRMHPSLNRREGVSNKWGLIGYQLNLVEFRVICSLLWFSHAAATEMGTIA</sequence>
<evidence type="ECO:0000313" key="1">
    <source>
        <dbReference type="EMBL" id="RNF24654.1"/>
    </source>
</evidence>
<evidence type="ECO:0000313" key="2">
    <source>
        <dbReference type="Proteomes" id="UP000284403"/>
    </source>
</evidence>
<dbReference type="EMBL" id="MKKU01000097">
    <property type="protein sequence ID" value="RNF24654.1"/>
    <property type="molecule type" value="Genomic_DNA"/>
</dbReference>
<organism evidence="1 2">
    <name type="scientific">Trypanosoma conorhini</name>
    <dbReference type="NCBI Taxonomy" id="83891"/>
    <lineage>
        <taxon>Eukaryota</taxon>
        <taxon>Discoba</taxon>
        <taxon>Euglenozoa</taxon>
        <taxon>Kinetoplastea</taxon>
        <taxon>Metakinetoplastina</taxon>
        <taxon>Trypanosomatida</taxon>
        <taxon>Trypanosomatidae</taxon>
        <taxon>Trypanosoma</taxon>
    </lineage>
</organism>
<accession>A0A3R7LCR3</accession>
<reference evidence="1 2" key="1">
    <citation type="journal article" date="2018" name="BMC Genomics">
        <title>Genomic comparison of Trypanosoma conorhini and Trypanosoma rangeli to Trypanosoma cruzi strains of high and low virulence.</title>
        <authorList>
            <person name="Bradwell K.R."/>
            <person name="Koparde V.N."/>
            <person name="Matveyev A.V."/>
            <person name="Serrano M.G."/>
            <person name="Alves J.M."/>
            <person name="Parikh H."/>
            <person name="Huang B."/>
            <person name="Lee V."/>
            <person name="Espinosa-Alvarez O."/>
            <person name="Ortiz P.A."/>
            <person name="Costa-Martins A.G."/>
            <person name="Teixeira M.M."/>
            <person name="Buck G.A."/>
        </authorList>
    </citation>
    <scope>NUCLEOTIDE SEQUENCE [LARGE SCALE GENOMIC DNA]</scope>
    <source>
        <strain evidence="1 2">025E</strain>
    </source>
</reference>